<organism evidence="3 4">
    <name type="scientific">Desulfomonile tiedjei (strain ATCC 49306 / DSM 6799 / DCB-1)</name>
    <dbReference type="NCBI Taxonomy" id="706587"/>
    <lineage>
        <taxon>Bacteria</taxon>
        <taxon>Pseudomonadati</taxon>
        <taxon>Thermodesulfobacteriota</taxon>
        <taxon>Desulfomonilia</taxon>
        <taxon>Desulfomonilales</taxon>
        <taxon>Desulfomonilaceae</taxon>
        <taxon>Desulfomonile</taxon>
    </lineage>
</organism>
<feature type="transmembrane region" description="Helical" evidence="2">
    <location>
        <begin position="345"/>
        <end position="367"/>
    </location>
</feature>
<dbReference type="AlphaFoldDB" id="I4CAN9"/>
<feature type="transmembrane region" description="Helical" evidence="2">
    <location>
        <begin position="221"/>
        <end position="243"/>
    </location>
</feature>
<evidence type="ECO:0000256" key="2">
    <source>
        <dbReference type="SAM" id="Phobius"/>
    </source>
</evidence>
<keyword evidence="2" id="KW-1133">Transmembrane helix</keyword>
<dbReference type="eggNOG" id="COG2314">
    <property type="taxonomic scope" value="Bacteria"/>
</dbReference>
<dbReference type="EMBL" id="CP003360">
    <property type="protein sequence ID" value="AFM26630.1"/>
    <property type="molecule type" value="Genomic_DNA"/>
</dbReference>
<dbReference type="STRING" id="706587.Desti_3989"/>
<evidence type="ECO:0000256" key="1">
    <source>
        <dbReference type="SAM" id="MobiDB-lite"/>
    </source>
</evidence>
<sequence length="425" mass="47201">MESYRYEIILESAIQEGLERSQVVKKLAALFKRDEPAIDKLLTLCPRIIRKDVDRETARKYVMLIKAAGGTARIRMEKSAETPAHTDSPVQADRALPENRSGQPVQTDSPAPEPANDTPLKGSVFAYASSGSDDPAQSDSVVEKTAESGKISHLSCPRCGYSAEREDDVMFVRGDCPRCGLLVRKELAHAIQEDDEQEEREIDLYEAKMPATWERRALASLYHFSLFLAAHAGFTLLCIFLFAPLESVGDYIFRNFLRTGLEAFPLFSAVAFILAACIGVPLINGGRTWAQSKFEISLLYTDEAQTGGLYFSLIFRAAAICAISFVPGLFVGWVAQSMNWLRHEIIWFIIMTVCAALSWGAACYYALKRPDKRSLLDLAAGTIQVEETVLPDKARMMAFGLFAAATGFWIVLGILLPLLQRFVKF</sequence>
<reference evidence="4" key="1">
    <citation type="submission" date="2012-06" db="EMBL/GenBank/DDBJ databases">
        <title>Complete sequence of chromosome of Desulfomonile tiedjei DSM 6799.</title>
        <authorList>
            <person name="Lucas S."/>
            <person name="Copeland A."/>
            <person name="Lapidus A."/>
            <person name="Glavina del Rio T."/>
            <person name="Dalin E."/>
            <person name="Tice H."/>
            <person name="Bruce D."/>
            <person name="Goodwin L."/>
            <person name="Pitluck S."/>
            <person name="Peters L."/>
            <person name="Ovchinnikova G."/>
            <person name="Zeytun A."/>
            <person name="Lu M."/>
            <person name="Kyrpides N."/>
            <person name="Mavromatis K."/>
            <person name="Ivanova N."/>
            <person name="Brettin T."/>
            <person name="Detter J.C."/>
            <person name="Han C."/>
            <person name="Larimer F."/>
            <person name="Land M."/>
            <person name="Hauser L."/>
            <person name="Markowitz V."/>
            <person name="Cheng J.-F."/>
            <person name="Hugenholtz P."/>
            <person name="Woyke T."/>
            <person name="Wu D."/>
            <person name="Spring S."/>
            <person name="Schroeder M."/>
            <person name="Brambilla E."/>
            <person name="Klenk H.-P."/>
            <person name="Eisen J.A."/>
        </authorList>
    </citation>
    <scope>NUCLEOTIDE SEQUENCE [LARGE SCALE GENOMIC DNA]</scope>
    <source>
        <strain evidence="4">ATCC 49306 / DSM 6799 / DCB-1</strain>
    </source>
</reference>
<accession>I4CAN9</accession>
<feature type="transmembrane region" description="Helical" evidence="2">
    <location>
        <begin position="398"/>
        <end position="419"/>
    </location>
</feature>
<evidence type="ECO:0000313" key="3">
    <source>
        <dbReference type="EMBL" id="AFM26630.1"/>
    </source>
</evidence>
<keyword evidence="2" id="KW-0472">Membrane</keyword>
<proteinExistence type="predicted"/>
<protein>
    <recommendedName>
        <fullName evidence="5">RDD domain-containing protein</fullName>
    </recommendedName>
</protein>
<dbReference type="OrthoDB" id="9812349at2"/>
<name>I4CAN9_DESTA</name>
<feature type="transmembrane region" description="Helical" evidence="2">
    <location>
        <begin position="263"/>
        <end position="283"/>
    </location>
</feature>
<feature type="compositionally biased region" description="Polar residues" evidence="1">
    <location>
        <begin position="100"/>
        <end position="109"/>
    </location>
</feature>
<dbReference type="Proteomes" id="UP000006055">
    <property type="component" value="Chromosome"/>
</dbReference>
<feature type="transmembrane region" description="Helical" evidence="2">
    <location>
        <begin position="313"/>
        <end position="333"/>
    </location>
</feature>
<dbReference type="RefSeq" id="WP_014811756.1">
    <property type="nucleotide sequence ID" value="NC_018025.1"/>
</dbReference>
<feature type="compositionally biased region" description="Polar residues" evidence="1">
    <location>
        <begin position="129"/>
        <end position="140"/>
    </location>
</feature>
<keyword evidence="4" id="KW-1185">Reference proteome</keyword>
<evidence type="ECO:0000313" key="4">
    <source>
        <dbReference type="Proteomes" id="UP000006055"/>
    </source>
</evidence>
<keyword evidence="2" id="KW-0812">Transmembrane</keyword>
<gene>
    <name evidence="3" type="ordered locus">Desti_3989</name>
</gene>
<dbReference type="KEGG" id="dti:Desti_3989"/>
<dbReference type="HOGENOM" id="CLU_645176_0_0_7"/>
<evidence type="ECO:0008006" key="5">
    <source>
        <dbReference type="Google" id="ProtNLM"/>
    </source>
</evidence>
<feature type="region of interest" description="Disordered" evidence="1">
    <location>
        <begin position="75"/>
        <end position="144"/>
    </location>
</feature>